<accession>A0ABW0RS14</accession>
<protein>
    <submittedName>
        <fullName evidence="3">Type VI secretion system protein TssA</fullName>
    </submittedName>
</protein>
<comment type="caution">
    <text evidence="3">The sequence shown here is derived from an EMBL/GenBank/DDBJ whole genome shotgun (WGS) entry which is preliminary data.</text>
</comment>
<dbReference type="InterPro" id="IPR010657">
    <property type="entry name" value="ImpA_N"/>
</dbReference>
<dbReference type="InterPro" id="IPR017740">
    <property type="entry name" value="TssA-like"/>
</dbReference>
<feature type="domain" description="ImpA N-terminal" evidence="2">
    <location>
        <begin position="8"/>
        <end position="130"/>
    </location>
</feature>
<proteinExistence type="predicted"/>
<reference evidence="4" key="1">
    <citation type="journal article" date="2019" name="Int. J. Syst. Evol. Microbiol.">
        <title>The Global Catalogue of Microorganisms (GCM) 10K type strain sequencing project: providing services to taxonomists for standard genome sequencing and annotation.</title>
        <authorList>
            <consortium name="The Broad Institute Genomics Platform"/>
            <consortium name="The Broad Institute Genome Sequencing Center for Infectious Disease"/>
            <person name="Wu L."/>
            <person name="Ma J."/>
        </authorList>
    </citation>
    <scope>NUCLEOTIDE SEQUENCE [LARGE SCALE GENOMIC DNA]</scope>
    <source>
        <strain evidence="4">CGMCC 4.5798</strain>
    </source>
</reference>
<dbReference type="RefSeq" id="WP_379767235.1">
    <property type="nucleotide sequence ID" value="NZ_JBHSMZ010000001.1"/>
</dbReference>
<feature type="region of interest" description="Disordered" evidence="1">
    <location>
        <begin position="237"/>
        <end position="279"/>
    </location>
</feature>
<sequence length="345" mass="37442">MLNMEKLLAPVSEGRPCGEDLAFSREIDDIVRARQADDPSIEQGAWVTELKEADWKFVAKQCAQLIETRSKDLQLAVWLAEAEARTSGLGGLADSLVLIAALCDRYWDGLYPLPDEDGHERRIGNLSWMAARIAPLLREIPLTEGPHGYALRDFDVARMHGGEELGKLETAKARSAPAFFEALLRDCEHCAGALERIEHSVDQRLGTEGPSFTAAKSGLQSVLLFVKPMVKEGGAKVSSRPAELAPAPSAQPGAQQAMRQAAPAETASGMAGGPPQSRTQALAQLREVAEFFRRTEPHSPVAYLAEKAAHWGEQPLHVWLRSVVKDDASFAHIEEMLGVAPPSGS</sequence>
<keyword evidence="4" id="KW-1185">Reference proteome</keyword>
<name>A0ABW0RS14_9BURK</name>
<organism evidence="3 4">
    <name type="scientific">Massilia aerilata</name>
    <dbReference type="NCBI Taxonomy" id="453817"/>
    <lineage>
        <taxon>Bacteria</taxon>
        <taxon>Pseudomonadati</taxon>
        <taxon>Pseudomonadota</taxon>
        <taxon>Betaproteobacteria</taxon>
        <taxon>Burkholderiales</taxon>
        <taxon>Oxalobacteraceae</taxon>
        <taxon>Telluria group</taxon>
        <taxon>Massilia</taxon>
    </lineage>
</organism>
<dbReference type="Proteomes" id="UP001596086">
    <property type="component" value="Unassembled WGS sequence"/>
</dbReference>
<evidence type="ECO:0000313" key="3">
    <source>
        <dbReference type="EMBL" id="MFC5547621.1"/>
    </source>
</evidence>
<dbReference type="Pfam" id="PF06812">
    <property type="entry name" value="ImpA_N"/>
    <property type="match status" value="1"/>
</dbReference>
<feature type="compositionally biased region" description="Low complexity" evidence="1">
    <location>
        <begin position="245"/>
        <end position="257"/>
    </location>
</feature>
<dbReference type="PANTHER" id="PTHR37951:SF1">
    <property type="entry name" value="TYPE VI SECRETION SYSTEM COMPONENT TSSA1"/>
    <property type="match status" value="1"/>
</dbReference>
<dbReference type="NCBIfam" id="TIGR03363">
    <property type="entry name" value="VI_chp_8"/>
    <property type="match status" value="1"/>
</dbReference>
<evidence type="ECO:0000256" key="1">
    <source>
        <dbReference type="SAM" id="MobiDB-lite"/>
    </source>
</evidence>
<gene>
    <name evidence="3" type="primary">tssA</name>
    <name evidence="3" type="ORF">ACFPO9_03730</name>
</gene>
<evidence type="ECO:0000259" key="2">
    <source>
        <dbReference type="Pfam" id="PF06812"/>
    </source>
</evidence>
<evidence type="ECO:0000313" key="4">
    <source>
        <dbReference type="Proteomes" id="UP001596086"/>
    </source>
</evidence>
<dbReference type="PANTHER" id="PTHR37951">
    <property type="entry name" value="CYTOPLASMIC PROTEIN-RELATED"/>
    <property type="match status" value="1"/>
</dbReference>
<dbReference type="EMBL" id="JBHSMZ010000001">
    <property type="protein sequence ID" value="MFC5547621.1"/>
    <property type="molecule type" value="Genomic_DNA"/>
</dbReference>